<evidence type="ECO:0000313" key="2">
    <source>
        <dbReference type="Proteomes" id="UP000190641"/>
    </source>
</evidence>
<dbReference type="EMBL" id="MUAU01000025">
    <property type="protein sequence ID" value="OOR75039.1"/>
    <property type="molecule type" value="Genomic_DNA"/>
</dbReference>
<proteinExistence type="predicted"/>
<dbReference type="AlphaFoldDB" id="A0A9Q5QSH4"/>
<reference evidence="1 2" key="1">
    <citation type="submission" date="2017-01" db="EMBL/GenBank/DDBJ databases">
        <title>Bacillus cereus isolates.</title>
        <authorList>
            <person name="Beno S.M."/>
        </authorList>
    </citation>
    <scope>NUCLEOTIDE SEQUENCE [LARGE SCALE GENOMIC DNA]</scope>
    <source>
        <strain evidence="1 2">FSL K6-1030</strain>
    </source>
</reference>
<protein>
    <submittedName>
        <fullName evidence="1">Uncharacterized protein</fullName>
    </submittedName>
</protein>
<organism evidence="1 2">
    <name type="scientific">Bacillus cereus</name>
    <dbReference type="NCBI Taxonomy" id="1396"/>
    <lineage>
        <taxon>Bacteria</taxon>
        <taxon>Bacillati</taxon>
        <taxon>Bacillota</taxon>
        <taxon>Bacilli</taxon>
        <taxon>Bacillales</taxon>
        <taxon>Bacillaceae</taxon>
        <taxon>Bacillus</taxon>
        <taxon>Bacillus cereus group</taxon>
    </lineage>
</organism>
<sequence length="78" mass="8983">MKRMKTILAVAGLIWVMSHGFPIFEGEQIRSALNEKFNDYHVIDRKDNVVTVRVKDCFHTVTVADGNITNETKMCDKR</sequence>
<comment type="caution">
    <text evidence="1">The sequence shown here is derived from an EMBL/GenBank/DDBJ whole genome shotgun (WGS) entry which is preliminary data.</text>
</comment>
<dbReference type="Proteomes" id="UP000190641">
    <property type="component" value="Unassembled WGS sequence"/>
</dbReference>
<accession>A0A9Q5QSH4</accession>
<name>A0A9Q5QSH4_BACCE</name>
<evidence type="ECO:0000313" key="1">
    <source>
        <dbReference type="EMBL" id="OOR75039.1"/>
    </source>
</evidence>
<gene>
    <name evidence="1" type="ORF">BLX06_10725</name>
</gene>